<feature type="domain" description="CYTH" evidence="1">
    <location>
        <begin position="2"/>
        <end position="170"/>
    </location>
</feature>
<accession>A0A4P7UGV4</accession>
<dbReference type="EMBL" id="CP036295">
    <property type="protein sequence ID" value="QCC85356.1"/>
    <property type="molecule type" value="Genomic_DNA"/>
</dbReference>
<dbReference type="AlphaFoldDB" id="A0A4P7UGV4"/>
<name>A0A4P7UGV4_DESDE</name>
<dbReference type="PANTHER" id="PTHR21028:SF2">
    <property type="entry name" value="CYTH DOMAIN-CONTAINING PROTEIN"/>
    <property type="match status" value="1"/>
</dbReference>
<dbReference type="InterPro" id="IPR033469">
    <property type="entry name" value="CYTH-like_dom_sf"/>
</dbReference>
<organism evidence="2 3">
    <name type="scientific">Desulfovibrio desulfuricans</name>
    <dbReference type="NCBI Taxonomy" id="876"/>
    <lineage>
        <taxon>Bacteria</taxon>
        <taxon>Pseudomonadati</taxon>
        <taxon>Thermodesulfobacteriota</taxon>
        <taxon>Desulfovibrionia</taxon>
        <taxon>Desulfovibrionales</taxon>
        <taxon>Desulfovibrionaceae</taxon>
        <taxon>Desulfovibrio</taxon>
    </lineage>
</organism>
<gene>
    <name evidence="2" type="ORF">DDIC_05600</name>
</gene>
<dbReference type="InterPro" id="IPR008173">
    <property type="entry name" value="Adenylyl_cyclase_CyaB"/>
</dbReference>
<dbReference type="SUPFAM" id="SSF55154">
    <property type="entry name" value="CYTH-like phosphatases"/>
    <property type="match status" value="1"/>
</dbReference>
<evidence type="ECO:0000313" key="3">
    <source>
        <dbReference type="Proteomes" id="UP000297065"/>
    </source>
</evidence>
<evidence type="ECO:0000313" key="2">
    <source>
        <dbReference type="EMBL" id="QCC85356.1"/>
    </source>
</evidence>
<protein>
    <submittedName>
        <fullName evidence="2">CYTH domain-containing protein</fullName>
    </submittedName>
</protein>
<evidence type="ECO:0000259" key="1">
    <source>
        <dbReference type="PROSITE" id="PS51707"/>
    </source>
</evidence>
<dbReference type="SMART" id="SM01118">
    <property type="entry name" value="CYTH"/>
    <property type="match status" value="1"/>
</dbReference>
<dbReference type="OrthoDB" id="116396at2"/>
<dbReference type="Pfam" id="PF01928">
    <property type="entry name" value="CYTH"/>
    <property type="match status" value="1"/>
</dbReference>
<dbReference type="RefSeq" id="WP_136399527.1">
    <property type="nucleotide sequence ID" value="NZ_CP036295.1"/>
</dbReference>
<dbReference type="Proteomes" id="UP000297065">
    <property type="component" value="Chromosome"/>
</dbReference>
<sequence length="213" mass="24536">MGLEIERKYLQVNLQTLRQTLVDNGAHCLGAHFECNWVFDTSAGGLVTGGQLLRLRSQLWQDKTRYLLTLKLPVLQSGGFKMREERETEVADGAAMRSILEGLGYIVAARYEKIREPWRMDTVEVELDVLPFAEVVELEGRAQDIESVERRLNLDNAEISTKSYHELHQEWLRQNHKPEQLSFVFDEAQREHWRTLLGLTDRAATNPASTRQS</sequence>
<dbReference type="PROSITE" id="PS51707">
    <property type="entry name" value="CYTH"/>
    <property type="match status" value="1"/>
</dbReference>
<reference evidence="2 3" key="1">
    <citation type="submission" date="2019-02" db="EMBL/GenBank/DDBJ databases">
        <title>Complete Genome Sequence of Desulfovibrio desulfuricans IC1, a Sulfonate Utilizing Anaerobe.</title>
        <authorList>
            <person name="Day L.A."/>
            <person name="De Leon K.B."/>
            <person name="Wall J.D."/>
        </authorList>
    </citation>
    <scope>NUCLEOTIDE SEQUENCE [LARGE SCALE GENOMIC DNA]</scope>
    <source>
        <strain evidence="2 3">IC1</strain>
    </source>
</reference>
<dbReference type="InterPro" id="IPR023577">
    <property type="entry name" value="CYTH_domain"/>
</dbReference>
<proteinExistence type="predicted"/>
<dbReference type="PANTHER" id="PTHR21028">
    <property type="entry name" value="SI:CH211-156B7.4"/>
    <property type="match status" value="1"/>
</dbReference>
<dbReference type="Gene3D" id="2.40.320.10">
    <property type="entry name" value="Hypothetical Protein Pfu-838710-001"/>
    <property type="match status" value="1"/>
</dbReference>
<dbReference type="CDD" id="cd07890">
    <property type="entry name" value="CYTH-like_AC_IV-like"/>
    <property type="match status" value="1"/>
</dbReference>